<accession>A0A0K2Y4I6</accession>
<proteinExistence type="predicted"/>
<sequence length="41" mass="4753">MVFAMARDHEHPIVGFLVGKHICYFALKNPEWEYLGNNAFS</sequence>
<reference evidence="2" key="1">
    <citation type="submission" date="2014-12" db="EMBL/GenBank/DDBJ databases">
        <authorList>
            <person name="Smet A."/>
        </authorList>
    </citation>
    <scope>NUCLEOTIDE SEQUENCE [LARGE SCALE GENOMIC DNA]</scope>
</reference>
<keyword evidence="2" id="KW-1185">Reference proteome</keyword>
<protein>
    <submittedName>
        <fullName evidence="1">Uncharacterized protein</fullName>
    </submittedName>
</protein>
<evidence type="ECO:0000313" key="2">
    <source>
        <dbReference type="Proteomes" id="UP000046090"/>
    </source>
</evidence>
<dbReference type="Proteomes" id="UP000046090">
    <property type="component" value="Unassembled WGS sequence"/>
</dbReference>
<name>A0A0K2Y4I6_HELHE</name>
<gene>
    <name evidence="1" type="ORF">HHE01_17270</name>
</gene>
<evidence type="ECO:0000313" key="1">
    <source>
        <dbReference type="EMBL" id="CRI34041.1"/>
    </source>
</evidence>
<dbReference type="AlphaFoldDB" id="A0A0K2Y4I6"/>
<dbReference type="EMBL" id="CDMK01000001">
    <property type="protein sequence ID" value="CRI34041.1"/>
    <property type="molecule type" value="Genomic_DNA"/>
</dbReference>
<organism evidence="1 2">
    <name type="scientific">Helicobacter heilmannii</name>
    <dbReference type="NCBI Taxonomy" id="35817"/>
    <lineage>
        <taxon>Bacteria</taxon>
        <taxon>Pseudomonadati</taxon>
        <taxon>Campylobacterota</taxon>
        <taxon>Epsilonproteobacteria</taxon>
        <taxon>Campylobacterales</taxon>
        <taxon>Helicobacteraceae</taxon>
        <taxon>Helicobacter</taxon>
    </lineage>
</organism>